<dbReference type="Gene3D" id="1.25.40.70">
    <property type="entry name" value="Phosphatidylinositol 3-kinase, accessory domain (PIK)"/>
    <property type="match status" value="1"/>
</dbReference>
<dbReference type="InterPro" id="IPR000341">
    <property type="entry name" value="PI3K_Ras-bd_dom"/>
</dbReference>
<dbReference type="GO" id="GO:0005886">
    <property type="term" value="C:plasma membrane"/>
    <property type="evidence" value="ECO:0007669"/>
    <property type="project" value="TreeGrafter"/>
</dbReference>
<dbReference type="Gene3D" id="3.10.20.770">
    <property type="match status" value="1"/>
</dbReference>
<dbReference type="Pfam" id="PF19710">
    <property type="entry name" value="PIK3CG_ABD"/>
    <property type="match status" value="1"/>
</dbReference>
<comment type="catalytic activity">
    <reaction evidence="1">
        <text>a 1,2-diacyl-sn-glycero-3-phospho-(1D-myo-inositol) + ATP = a 1,2-diacyl-sn-glycero-3-phospho-(1D-myo-inositol-3-phosphate) + ADP + H(+)</text>
        <dbReference type="Rhea" id="RHEA:12709"/>
        <dbReference type="ChEBI" id="CHEBI:15378"/>
        <dbReference type="ChEBI" id="CHEBI:30616"/>
        <dbReference type="ChEBI" id="CHEBI:57880"/>
        <dbReference type="ChEBI" id="CHEBI:58088"/>
        <dbReference type="ChEBI" id="CHEBI:456216"/>
        <dbReference type="EC" id="2.7.1.137"/>
    </reaction>
</comment>
<evidence type="ECO:0000259" key="10">
    <source>
        <dbReference type="PROSITE" id="PS51546"/>
    </source>
</evidence>
<dbReference type="SMART" id="SM00145">
    <property type="entry name" value="PI3Ka"/>
    <property type="match status" value="1"/>
</dbReference>
<dbReference type="SUPFAM" id="SSF56112">
    <property type="entry name" value="Protein kinase-like (PK-like)"/>
    <property type="match status" value="1"/>
</dbReference>
<dbReference type="EMBL" id="JANPWB010000013">
    <property type="protein sequence ID" value="KAJ1111115.1"/>
    <property type="molecule type" value="Genomic_DNA"/>
</dbReference>
<feature type="domain" description="PIK helical" evidence="9">
    <location>
        <begin position="522"/>
        <end position="698"/>
    </location>
</feature>
<dbReference type="PROSITE" id="PS51545">
    <property type="entry name" value="PIK_HELICAL"/>
    <property type="match status" value="1"/>
</dbReference>
<comment type="caution">
    <text evidence="12">The sequence shown here is derived from an EMBL/GenBank/DDBJ whole genome shotgun (WGS) entry which is preliminary data.</text>
</comment>
<keyword evidence="13" id="KW-1185">Reference proteome</keyword>
<dbReference type="FunFam" id="3.30.1010.10:FF:000008">
    <property type="entry name" value="Phosphatidylinositol 4,5-bisphosphate 3-kinase catalytic subunit gamma"/>
    <property type="match status" value="1"/>
</dbReference>
<organism evidence="12 13">
    <name type="scientific">Pleurodeles waltl</name>
    <name type="common">Iberian ribbed newt</name>
    <dbReference type="NCBI Taxonomy" id="8319"/>
    <lineage>
        <taxon>Eukaryota</taxon>
        <taxon>Metazoa</taxon>
        <taxon>Chordata</taxon>
        <taxon>Craniata</taxon>
        <taxon>Vertebrata</taxon>
        <taxon>Euteleostomi</taxon>
        <taxon>Amphibia</taxon>
        <taxon>Batrachia</taxon>
        <taxon>Caudata</taxon>
        <taxon>Salamandroidea</taxon>
        <taxon>Salamandridae</taxon>
        <taxon>Pleurodelinae</taxon>
        <taxon>Pleurodeles</taxon>
    </lineage>
</organism>
<keyword evidence="7" id="KW-0067">ATP-binding</keyword>
<keyword evidence="6" id="KW-0418">Kinase</keyword>
<sequence>MEEESTMDESSEGPVFTQCLKEDLLSLNISLPTRKPNEKTFEVLPLEIPSSSTVGNLRLRIVLKARKESAQRQVYEVTSPESYQLLYKKGVDWYEIYDDQQILQSLEAVKYWKAMGFLKGEIHVKNRLQAFEVNEEHEQLLIELIGYNLGSIDVCSYYHNELAFARRQLARPRQMELRQCDRTSYFMEPWATSVPFPENLKALEAQEQLVTIVYGKERYKVKLNVSSLPDMVIQMCFQQNGLDFSQQKDDLLLKVHGREEYIVGNKPLIDFLWIRHCLKTNQEIILSLVHTSFKGDDELPLVDWPLIDELTGFSGTHEELQLKDKDVEQILVLSLWDFDRKFRVKIVGIDIPVLPPKCPSQVYVVASILHGSCKLSSVSTEPKTFDDEVLWNTWMEFDILLKNLPECSKLNLSVYEKSGDTLLRGNKSLQQLGTDYQIKGNSKLLYFVNLLLIDHRSLLQQGEHILHMWPYPEQEEELFTFEADRISSNTNPNTEDAMAISVTLDTYGYPVVLPYSRTVELSCLSPTGTLARSKSQEEFGFQSPTFPTDMDRLKAFKEQCAKYGDNLPKYLRQIRWGDMETVKDLHWLLDHWNPQSLDIAIALELLGINFADKNVRSMSVKRLELLSTEELLRYLLQLVQALKFEAYHDSALARFLIRRALRSKRLGHYFFWYLRSEISGSPCYHDRFAVILEAYLRGCRRSILQGFQKQVQLVEKLRRVATDIKKVLPERGDLPANANTQLQEMLLSADLPTNFQVPFDPRIEAGEILVNKCKVMASKKKPLWLEFSCGESGLGDSAPIGIIFKHGDDLRQDMIILQMLVIMDSIWQEHSLDLNLVPYGCISTGYKIGMIEVVRDARTIASVQRTKGATGTQVFKDDALHTWLRTECQIEGKYYEALERFVTSCAGYSIATYILGIGDRHNDNIMITDQGNLFHIDFGHILGNTKRFMGVNREWVPFVLTPDFLYMMGRTKGKSSLYFQRFKDICSQAYFALRSHSRLLVTLFSLMMLTGLPELTNDGDLHYLKEALALGKDEDFAKKHILYQISICENLNWTVQANWWIHLKIGSKQS</sequence>
<keyword evidence="4" id="KW-0808">Transferase</keyword>
<dbReference type="GO" id="GO:0032060">
    <property type="term" value="P:bleb assembly"/>
    <property type="evidence" value="ECO:0007669"/>
    <property type="project" value="UniProtKB-ARBA"/>
</dbReference>
<dbReference type="GO" id="GO:0005524">
    <property type="term" value="F:ATP binding"/>
    <property type="evidence" value="ECO:0007669"/>
    <property type="project" value="UniProtKB-KW"/>
</dbReference>
<dbReference type="InterPro" id="IPR045580">
    <property type="entry name" value="PIK3CG_ABD"/>
</dbReference>
<dbReference type="PROSITE" id="PS00915">
    <property type="entry name" value="PI3_4_KINASE_1"/>
    <property type="match status" value="1"/>
</dbReference>
<dbReference type="InterPro" id="IPR011009">
    <property type="entry name" value="Kinase-like_dom_sf"/>
</dbReference>
<evidence type="ECO:0000256" key="1">
    <source>
        <dbReference type="ARBA" id="ARBA00001498"/>
    </source>
</evidence>
<evidence type="ECO:0000313" key="12">
    <source>
        <dbReference type="EMBL" id="KAJ1111115.1"/>
    </source>
</evidence>
<gene>
    <name evidence="12" type="ORF">NDU88_008453</name>
</gene>
<dbReference type="PROSITE" id="PS50290">
    <property type="entry name" value="PI3_4_KINASE_3"/>
    <property type="match status" value="1"/>
</dbReference>
<name>A0AAV7N8H4_PLEWA</name>
<dbReference type="PANTHER" id="PTHR10048">
    <property type="entry name" value="PHOSPHATIDYLINOSITOL KINASE"/>
    <property type="match status" value="1"/>
</dbReference>
<dbReference type="SUPFAM" id="SSF54236">
    <property type="entry name" value="Ubiquitin-like"/>
    <property type="match status" value="1"/>
</dbReference>
<evidence type="ECO:0000259" key="9">
    <source>
        <dbReference type="PROSITE" id="PS51545"/>
    </source>
</evidence>
<dbReference type="PROSITE" id="PS51546">
    <property type="entry name" value="PI3K_RBD"/>
    <property type="match status" value="1"/>
</dbReference>
<dbReference type="GO" id="GO:0005944">
    <property type="term" value="C:phosphatidylinositol 3-kinase complex, class IB"/>
    <property type="evidence" value="ECO:0007669"/>
    <property type="project" value="TreeGrafter"/>
</dbReference>
<dbReference type="AlphaFoldDB" id="A0AAV7N8H4"/>
<dbReference type="InterPro" id="IPR000403">
    <property type="entry name" value="PI3/4_kinase_cat_dom"/>
</dbReference>
<dbReference type="GO" id="GO:0043491">
    <property type="term" value="P:phosphatidylinositol 3-kinase/protein kinase B signal transduction"/>
    <property type="evidence" value="ECO:0007669"/>
    <property type="project" value="TreeGrafter"/>
</dbReference>
<dbReference type="InterPro" id="IPR018936">
    <property type="entry name" value="PI3/4_kinase_CS"/>
</dbReference>
<dbReference type="GO" id="GO:0035005">
    <property type="term" value="F:1-phosphatidylinositol-4-phosphate 3-kinase activity"/>
    <property type="evidence" value="ECO:0007669"/>
    <property type="project" value="TreeGrafter"/>
</dbReference>
<comment type="similarity">
    <text evidence="2">Belongs to the PI3/PI4-kinase family. Type III PI4K subfamily.</text>
</comment>
<dbReference type="Pfam" id="PF00613">
    <property type="entry name" value="PI3Ka"/>
    <property type="match status" value="1"/>
</dbReference>
<dbReference type="InterPro" id="IPR036940">
    <property type="entry name" value="PI3/4_kinase_cat_sf"/>
</dbReference>
<evidence type="ECO:0000256" key="2">
    <source>
        <dbReference type="ARBA" id="ARBA00006209"/>
    </source>
</evidence>
<dbReference type="PROSITE" id="PS00916">
    <property type="entry name" value="PI3_4_KINASE_2"/>
    <property type="match status" value="1"/>
</dbReference>
<dbReference type="InterPro" id="IPR002420">
    <property type="entry name" value="PI3K-type_C2_dom"/>
</dbReference>
<evidence type="ECO:0000256" key="7">
    <source>
        <dbReference type="ARBA" id="ARBA00022840"/>
    </source>
</evidence>
<dbReference type="SUPFAM" id="SSF48371">
    <property type="entry name" value="ARM repeat"/>
    <property type="match status" value="1"/>
</dbReference>
<dbReference type="InterPro" id="IPR015433">
    <property type="entry name" value="PI3/4_kinase"/>
</dbReference>
<evidence type="ECO:0000256" key="4">
    <source>
        <dbReference type="ARBA" id="ARBA00022679"/>
    </source>
</evidence>
<accession>A0AAV7N8H4</accession>
<evidence type="ECO:0000256" key="5">
    <source>
        <dbReference type="ARBA" id="ARBA00022741"/>
    </source>
</evidence>
<dbReference type="Gene3D" id="3.30.1010.10">
    <property type="entry name" value="Phosphatidylinositol 3-kinase Catalytic Subunit, Chain A, domain 4"/>
    <property type="match status" value="1"/>
</dbReference>
<dbReference type="PANTHER" id="PTHR10048:SF99">
    <property type="entry name" value="PHOSPHATIDYLINOSITOL 4,5-BISPHOSPHATE 3-KINASE CATALYTIC SUBUNIT GAMMA ISOFORM"/>
    <property type="match status" value="1"/>
</dbReference>
<keyword evidence="5" id="KW-0547">Nucleotide-binding</keyword>
<proteinExistence type="inferred from homology"/>
<dbReference type="FunFam" id="1.10.1070.11:FF:000001">
    <property type="entry name" value="Phosphatidylinositol 4,5-bisphosphate 3-kinase catalytic subunit"/>
    <property type="match status" value="1"/>
</dbReference>
<feature type="domain" description="C2 PI3K-type" evidence="11">
    <location>
        <begin position="338"/>
        <end position="505"/>
    </location>
</feature>
<dbReference type="GO" id="GO:0016303">
    <property type="term" value="F:1-phosphatidylinositol-3-kinase activity"/>
    <property type="evidence" value="ECO:0007669"/>
    <property type="project" value="UniProtKB-EC"/>
</dbReference>
<dbReference type="Gene3D" id="1.10.1070.11">
    <property type="entry name" value="Phosphatidylinositol 3-/4-kinase, catalytic domain"/>
    <property type="match status" value="1"/>
</dbReference>
<dbReference type="GO" id="GO:0048015">
    <property type="term" value="P:phosphatidylinositol-mediated signaling"/>
    <property type="evidence" value="ECO:0007669"/>
    <property type="project" value="TreeGrafter"/>
</dbReference>
<dbReference type="GO" id="GO:0050920">
    <property type="term" value="P:regulation of chemotaxis"/>
    <property type="evidence" value="ECO:0007669"/>
    <property type="project" value="UniProtKB-ARBA"/>
</dbReference>
<dbReference type="InterPro" id="IPR001263">
    <property type="entry name" value="PI3K_accessory_dom"/>
</dbReference>
<dbReference type="InterPro" id="IPR029071">
    <property type="entry name" value="Ubiquitin-like_domsf"/>
</dbReference>
<dbReference type="Proteomes" id="UP001066276">
    <property type="component" value="Chromosome 9"/>
</dbReference>
<dbReference type="GO" id="GO:0005737">
    <property type="term" value="C:cytoplasm"/>
    <property type="evidence" value="ECO:0007669"/>
    <property type="project" value="TreeGrafter"/>
</dbReference>
<dbReference type="SUPFAM" id="SSF49562">
    <property type="entry name" value="C2 domain (Calcium/lipid-binding domain, CaLB)"/>
    <property type="match status" value="1"/>
</dbReference>
<dbReference type="InterPro" id="IPR035892">
    <property type="entry name" value="C2_domain_sf"/>
</dbReference>
<dbReference type="Pfam" id="PF00454">
    <property type="entry name" value="PI3_PI4_kinase"/>
    <property type="match status" value="1"/>
</dbReference>
<dbReference type="EC" id="2.7.1.137" evidence="3"/>
<feature type="domain" description="PI3K/PI4K catalytic" evidence="8">
    <location>
        <begin position="769"/>
        <end position="1053"/>
    </location>
</feature>
<dbReference type="SMART" id="SM00144">
    <property type="entry name" value="PI3K_rbd"/>
    <property type="match status" value="1"/>
</dbReference>
<dbReference type="Pfam" id="PF00794">
    <property type="entry name" value="PI3K_rbd"/>
    <property type="match status" value="1"/>
</dbReference>
<evidence type="ECO:0000259" key="8">
    <source>
        <dbReference type="PROSITE" id="PS50290"/>
    </source>
</evidence>
<dbReference type="GO" id="GO:0005943">
    <property type="term" value="C:phosphatidylinositol 3-kinase complex, class IA"/>
    <property type="evidence" value="ECO:0007669"/>
    <property type="project" value="TreeGrafter"/>
</dbReference>
<dbReference type="Gene3D" id="2.60.40.150">
    <property type="entry name" value="C2 domain"/>
    <property type="match status" value="1"/>
</dbReference>
<evidence type="ECO:0000259" key="11">
    <source>
        <dbReference type="PROSITE" id="PS51547"/>
    </source>
</evidence>
<dbReference type="InterPro" id="IPR042236">
    <property type="entry name" value="PI3K_accessory_sf"/>
</dbReference>
<dbReference type="SMART" id="SM00146">
    <property type="entry name" value="PI3Kc"/>
    <property type="match status" value="1"/>
</dbReference>
<dbReference type="Pfam" id="PF00792">
    <property type="entry name" value="PI3K_C2"/>
    <property type="match status" value="1"/>
</dbReference>
<evidence type="ECO:0000256" key="6">
    <source>
        <dbReference type="ARBA" id="ARBA00022777"/>
    </source>
</evidence>
<dbReference type="PROSITE" id="PS51547">
    <property type="entry name" value="C2_PI3K"/>
    <property type="match status" value="1"/>
</dbReference>
<protein>
    <recommendedName>
        <fullName evidence="3">phosphatidylinositol 3-kinase</fullName>
        <ecNumber evidence="3">2.7.1.137</ecNumber>
    </recommendedName>
</protein>
<evidence type="ECO:0000256" key="3">
    <source>
        <dbReference type="ARBA" id="ARBA00012073"/>
    </source>
</evidence>
<evidence type="ECO:0000313" key="13">
    <source>
        <dbReference type="Proteomes" id="UP001066276"/>
    </source>
</evidence>
<reference evidence="12" key="1">
    <citation type="journal article" date="2022" name="bioRxiv">
        <title>Sequencing and chromosome-scale assembly of the giantPleurodeles waltlgenome.</title>
        <authorList>
            <person name="Brown T."/>
            <person name="Elewa A."/>
            <person name="Iarovenko S."/>
            <person name="Subramanian E."/>
            <person name="Araus A.J."/>
            <person name="Petzold A."/>
            <person name="Susuki M."/>
            <person name="Suzuki K.-i.T."/>
            <person name="Hayashi T."/>
            <person name="Toyoda A."/>
            <person name="Oliveira C."/>
            <person name="Osipova E."/>
            <person name="Leigh N.D."/>
            <person name="Simon A."/>
            <person name="Yun M.H."/>
        </authorList>
    </citation>
    <scope>NUCLEOTIDE SEQUENCE</scope>
    <source>
        <strain evidence="12">20211129_DDA</strain>
        <tissue evidence="12">Liver</tissue>
    </source>
</reference>
<dbReference type="SMART" id="SM00142">
    <property type="entry name" value="PI3K_C2"/>
    <property type="match status" value="1"/>
</dbReference>
<dbReference type="GO" id="GO:0016477">
    <property type="term" value="P:cell migration"/>
    <property type="evidence" value="ECO:0007669"/>
    <property type="project" value="TreeGrafter"/>
</dbReference>
<dbReference type="InterPro" id="IPR016024">
    <property type="entry name" value="ARM-type_fold"/>
</dbReference>
<feature type="domain" description="PI3K-RBD" evidence="10">
    <location>
        <begin position="205"/>
        <end position="290"/>
    </location>
</feature>